<name>A0A0T5P665_9RHOB</name>
<dbReference type="Proteomes" id="UP000051401">
    <property type="component" value="Unassembled WGS sequence"/>
</dbReference>
<keyword evidence="3" id="KW-1185">Reference proteome</keyword>
<dbReference type="Gene3D" id="3.90.850.10">
    <property type="entry name" value="Fumarylacetoacetase-like, C-terminal domain"/>
    <property type="match status" value="1"/>
</dbReference>
<dbReference type="PATRIC" id="fig|540747.5.peg.1232"/>
<gene>
    <name evidence="2" type="primary">tesE</name>
    <name evidence="2" type="ORF">RIdsm_04103</name>
    <name evidence="1" type="ORF">XM52_17480</name>
</gene>
<dbReference type="RefSeq" id="WP_074940259.1">
    <property type="nucleotide sequence ID" value="NZ_CP031598.1"/>
</dbReference>
<dbReference type="GO" id="GO:0008684">
    <property type="term" value="F:2-oxopent-4-enoate hydratase activity"/>
    <property type="evidence" value="ECO:0007669"/>
    <property type="project" value="TreeGrafter"/>
</dbReference>
<evidence type="ECO:0000313" key="2">
    <source>
        <dbReference type="EMBL" id="QEW28275.1"/>
    </source>
</evidence>
<reference evidence="1 3" key="1">
    <citation type="submission" date="2015-04" db="EMBL/GenBank/DDBJ databases">
        <title>The draft genome sequence of Roseovarius indicus B108T.</title>
        <authorList>
            <person name="Li G."/>
            <person name="Lai Q."/>
            <person name="Shao Z."/>
            <person name="Yan P."/>
        </authorList>
    </citation>
    <scope>NUCLEOTIDE SEQUENCE [LARGE SCALE GENOMIC DNA]</scope>
    <source>
        <strain evidence="1 3">B108</strain>
    </source>
</reference>
<organism evidence="1 3">
    <name type="scientific">Roseovarius indicus</name>
    <dbReference type="NCBI Taxonomy" id="540747"/>
    <lineage>
        <taxon>Bacteria</taxon>
        <taxon>Pseudomonadati</taxon>
        <taxon>Pseudomonadota</taxon>
        <taxon>Alphaproteobacteria</taxon>
        <taxon>Rhodobacterales</taxon>
        <taxon>Roseobacteraceae</taxon>
        <taxon>Roseovarius</taxon>
    </lineage>
</organism>
<dbReference type="InterPro" id="IPR050772">
    <property type="entry name" value="Hydratase-Decarb/MhpD_sf"/>
</dbReference>
<reference evidence="2 4" key="2">
    <citation type="submission" date="2018-08" db="EMBL/GenBank/DDBJ databases">
        <title>Genetic Globetrotter - A new plasmid hitch-hiking vast phylogenetic and geographic distances.</title>
        <authorList>
            <person name="Vollmers J."/>
            <person name="Petersen J."/>
        </authorList>
    </citation>
    <scope>NUCLEOTIDE SEQUENCE [LARGE SCALE GENOMIC DNA]</scope>
    <source>
        <strain evidence="2 4">DSM 26383</strain>
    </source>
</reference>
<keyword evidence="2" id="KW-0456">Lyase</keyword>
<dbReference type="Proteomes" id="UP000325785">
    <property type="component" value="Chromosome"/>
</dbReference>
<dbReference type="EC" id="4.2.1.132" evidence="2"/>
<protein>
    <submittedName>
        <fullName evidence="2">2-hydroxyhexa-2,4-dienoate hydratase</fullName>
        <ecNumber evidence="2">4.2.1.132</ecNumber>
    </submittedName>
</protein>
<dbReference type="EMBL" id="LAXI01000012">
    <property type="protein sequence ID" value="KRS16685.1"/>
    <property type="molecule type" value="Genomic_DNA"/>
</dbReference>
<evidence type="ECO:0000313" key="1">
    <source>
        <dbReference type="EMBL" id="KRS16685.1"/>
    </source>
</evidence>
<sequence length="267" mass="28600">MTQDPDASGLAAALLEAYDSGRPLAPLSGRIHGFDAATACRVGHEITARRTARGERRIGRKIGFTNRSIWPIYGVTGPIWGPVWDTTLFEFSDAPVDLPNLPEPRLEPEIILGLKSAPSAGMTPEDLAHCIDWVSHGFEIVFSPFPGWKFDVTDCQAGFGLHGALFTGPRLPLTPERAAALPDLSITLDGPNGKRLTGRGSDVLDGPLQALSYLLDTLAADPQVSALEPTEIITTGTLTDAVPLSPGDTWETRLDGIDLPGARITFR</sequence>
<dbReference type="GO" id="GO:0034856">
    <property type="term" value="F:2-hydroxyhexa-2,4-dienoate hydratase activity"/>
    <property type="evidence" value="ECO:0007669"/>
    <property type="project" value="UniProtKB-EC"/>
</dbReference>
<dbReference type="OrthoDB" id="9792137at2"/>
<dbReference type="STRING" id="540747.SAMN04488031_105283"/>
<evidence type="ECO:0000313" key="3">
    <source>
        <dbReference type="Proteomes" id="UP000051401"/>
    </source>
</evidence>
<accession>A0A0T5P665</accession>
<dbReference type="PANTHER" id="PTHR30143">
    <property type="entry name" value="ACID HYDRATASE"/>
    <property type="match status" value="1"/>
</dbReference>
<dbReference type="SUPFAM" id="SSF56529">
    <property type="entry name" value="FAH"/>
    <property type="match status" value="1"/>
</dbReference>
<dbReference type="InterPro" id="IPR036663">
    <property type="entry name" value="Fumarylacetoacetase_C_sf"/>
</dbReference>
<dbReference type="PANTHER" id="PTHR30143:SF0">
    <property type="entry name" value="2-KETO-4-PENTENOATE HYDRATASE"/>
    <property type="match status" value="1"/>
</dbReference>
<evidence type="ECO:0000313" key="4">
    <source>
        <dbReference type="Proteomes" id="UP000325785"/>
    </source>
</evidence>
<dbReference type="GO" id="GO:0005737">
    <property type="term" value="C:cytoplasm"/>
    <property type="evidence" value="ECO:0007669"/>
    <property type="project" value="TreeGrafter"/>
</dbReference>
<dbReference type="AlphaFoldDB" id="A0A0T5P665"/>
<dbReference type="EMBL" id="CP031598">
    <property type="protein sequence ID" value="QEW28275.1"/>
    <property type="molecule type" value="Genomic_DNA"/>
</dbReference>
<proteinExistence type="predicted"/>
<dbReference type="KEGG" id="rid:RIdsm_04103"/>